<dbReference type="InterPro" id="IPR034763">
    <property type="entry name" value="P14a_insect"/>
</dbReference>
<dbReference type="InterPro" id="IPR014044">
    <property type="entry name" value="CAP_dom"/>
</dbReference>
<dbReference type="CDD" id="cd05380">
    <property type="entry name" value="CAP_euk"/>
    <property type="match status" value="1"/>
</dbReference>
<dbReference type="EnsemblMetazoa" id="PPAI008191-RA">
    <property type="protein sequence ID" value="PPAI008191-PA"/>
    <property type="gene ID" value="PPAI008191"/>
</dbReference>
<dbReference type="VEuPathDB" id="VectorBase:PPAPM1_004719"/>
<dbReference type="PIRSF" id="PIRSF038921">
    <property type="entry name" value="P14a"/>
    <property type="match status" value="1"/>
</dbReference>
<proteinExistence type="inferred from homology"/>
<evidence type="ECO:0000256" key="2">
    <source>
        <dbReference type="ARBA" id="ARBA00009923"/>
    </source>
</evidence>
<dbReference type="AlphaFoldDB" id="A0A1B0DJ54"/>
<comment type="similarity">
    <text evidence="2">Belongs to the CRISP family.</text>
</comment>
<comment type="subcellular location">
    <subcellularLocation>
        <location evidence="1">Secreted</location>
    </subcellularLocation>
</comment>
<dbReference type="SUPFAM" id="SSF55797">
    <property type="entry name" value="PR-1-like"/>
    <property type="match status" value="1"/>
</dbReference>
<keyword evidence="6" id="KW-1185">Reference proteome</keyword>
<dbReference type="GO" id="GO:0005576">
    <property type="term" value="C:extracellular region"/>
    <property type="evidence" value="ECO:0007669"/>
    <property type="project" value="UniProtKB-SubCell"/>
</dbReference>
<keyword evidence="3" id="KW-0964">Secreted</keyword>
<dbReference type="Pfam" id="PF00188">
    <property type="entry name" value="CAP"/>
    <property type="match status" value="1"/>
</dbReference>
<organism evidence="5 6">
    <name type="scientific">Phlebotomus papatasi</name>
    <name type="common">Sandfly</name>
    <dbReference type="NCBI Taxonomy" id="29031"/>
    <lineage>
        <taxon>Eukaryota</taxon>
        <taxon>Metazoa</taxon>
        <taxon>Ecdysozoa</taxon>
        <taxon>Arthropoda</taxon>
        <taxon>Hexapoda</taxon>
        <taxon>Insecta</taxon>
        <taxon>Pterygota</taxon>
        <taxon>Neoptera</taxon>
        <taxon>Endopterygota</taxon>
        <taxon>Diptera</taxon>
        <taxon>Nematocera</taxon>
        <taxon>Psychodoidea</taxon>
        <taxon>Psychodidae</taxon>
        <taxon>Phlebotomus</taxon>
        <taxon>Phlebotomus</taxon>
    </lineage>
</organism>
<dbReference type="Gene3D" id="3.40.33.10">
    <property type="entry name" value="CAP"/>
    <property type="match status" value="1"/>
</dbReference>
<dbReference type="EMBL" id="AJVK01006242">
    <property type="status" value="NOT_ANNOTATED_CDS"/>
    <property type="molecule type" value="Genomic_DNA"/>
</dbReference>
<evidence type="ECO:0000313" key="5">
    <source>
        <dbReference type="EnsemblMetazoa" id="PPAI008191-PA"/>
    </source>
</evidence>
<evidence type="ECO:0000256" key="1">
    <source>
        <dbReference type="ARBA" id="ARBA00004613"/>
    </source>
</evidence>
<evidence type="ECO:0000256" key="4">
    <source>
        <dbReference type="ARBA" id="ARBA00022729"/>
    </source>
</evidence>
<name>A0A1B0DJ54_PHLPP</name>
<dbReference type="SMART" id="SM00198">
    <property type="entry name" value="SCP"/>
    <property type="match status" value="1"/>
</dbReference>
<keyword evidence="4" id="KW-0732">Signal</keyword>
<dbReference type="InterPro" id="IPR001283">
    <property type="entry name" value="CRISP-related"/>
</dbReference>
<dbReference type="Proteomes" id="UP000092462">
    <property type="component" value="Unassembled WGS sequence"/>
</dbReference>
<accession>A0A1B0DJ54</accession>
<sequence length="256" mass="28947">MLDVRKIYAILACAVAINGQMNWCEIEEASCQGQGRHIACENTEFPQGKCENKQNVPIDEDLKIVILARHNRYRSQLAMGHVPRFPKAAKMEEMVWDDQLAYLAQQHVKHCSFMHDECRATEEFPTAGQNLAFTAEPTANVSYPSILDSLVDLWWKEHEKTKVTIVDELRATDSLTSGHFSQMAKEANTHIGCGYLTYEYDADDTHWFSHMLTCNYADNNWLGQPMYTPGDPCSQCKELGKACSKKYPGLCAASLI</sequence>
<dbReference type="InterPro" id="IPR035940">
    <property type="entry name" value="CAP_sf"/>
</dbReference>
<reference evidence="5" key="1">
    <citation type="submission" date="2022-08" db="UniProtKB">
        <authorList>
            <consortium name="EnsemblMetazoa"/>
        </authorList>
    </citation>
    <scope>IDENTIFICATION</scope>
    <source>
        <strain evidence="5">Israel</strain>
    </source>
</reference>
<evidence type="ECO:0000256" key="3">
    <source>
        <dbReference type="ARBA" id="ARBA00022525"/>
    </source>
</evidence>
<dbReference type="VEuPathDB" id="VectorBase:PPAI008191"/>
<evidence type="ECO:0000313" key="6">
    <source>
        <dbReference type="Proteomes" id="UP000092462"/>
    </source>
</evidence>
<protein>
    <submittedName>
        <fullName evidence="5">Uncharacterized protein</fullName>
    </submittedName>
</protein>
<dbReference type="PANTHER" id="PTHR10334">
    <property type="entry name" value="CYSTEINE-RICH SECRETORY PROTEIN-RELATED"/>
    <property type="match status" value="1"/>
</dbReference>